<keyword evidence="2" id="KW-1185">Reference proteome</keyword>
<evidence type="ECO:0000313" key="2">
    <source>
        <dbReference type="Proteomes" id="UP000593561"/>
    </source>
</evidence>
<protein>
    <recommendedName>
        <fullName evidence="3">RNase H type-1 domain-containing protein</fullName>
    </recommendedName>
</protein>
<organism evidence="1 2">
    <name type="scientific">Gossypium davidsonii</name>
    <name type="common">Davidson's cotton</name>
    <name type="synonym">Gossypium klotzschianum subsp. davidsonii</name>
    <dbReference type="NCBI Taxonomy" id="34287"/>
    <lineage>
        <taxon>Eukaryota</taxon>
        <taxon>Viridiplantae</taxon>
        <taxon>Streptophyta</taxon>
        <taxon>Embryophyta</taxon>
        <taxon>Tracheophyta</taxon>
        <taxon>Spermatophyta</taxon>
        <taxon>Magnoliopsida</taxon>
        <taxon>eudicotyledons</taxon>
        <taxon>Gunneridae</taxon>
        <taxon>Pentapetalae</taxon>
        <taxon>rosids</taxon>
        <taxon>malvids</taxon>
        <taxon>Malvales</taxon>
        <taxon>Malvaceae</taxon>
        <taxon>Malvoideae</taxon>
        <taxon>Gossypium</taxon>
    </lineage>
</organism>
<sequence length="118" mass="13505">MALVSWESVCQPRSCGGLGFRQLRDQNTSFMLKLDYNIVSTSNALWVRVLRSKYSMKEEKMEIGFWGILDGLVLFQGRGYQRVMIQIDFLEVVMVLQYTPLVASSSTLIRPSTFDACH</sequence>
<comment type="caution">
    <text evidence="1">The sequence shown here is derived from an EMBL/GenBank/DDBJ whole genome shotgun (WGS) entry which is preliminary data.</text>
</comment>
<gene>
    <name evidence="1" type="ORF">Godav_006685</name>
</gene>
<dbReference type="AlphaFoldDB" id="A0A7J8S4L5"/>
<evidence type="ECO:0008006" key="3">
    <source>
        <dbReference type="Google" id="ProtNLM"/>
    </source>
</evidence>
<dbReference type="EMBL" id="JABFAC010000008">
    <property type="protein sequence ID" value="MBA0621031.1"/>
    <property type="molecule type" value="Genomic_DNA"/>
</dbReference>
<proteinExistence type="predicted"/>
<reference evidence="1 2" key="1">
    <citation type="journal article" date="2019" name="Genome Biol. Evol.">
        <title>Insights into the evolution of the New World diploid cottons (Gossypium, subgenus Houzingenia) based on genome sequencing.</title>
        <authorList>
            <person name="Grover C.E."/>
            <person name="Arick M.A. 2nd"/>
            <person name="Thrash A."/>
            <person name="Conover J.L."/>
            <person name="Sanders W.S."/>
            <person name="Peterson D.G."/>
            <person name="Frelichowski J.E."/>
            <person name="Scheffler J.A."/>
            <person name="Scheffler B.E."/>
            <person name="Wendel J.F."/>
        </authorList>
    </citation>
    <scope>NUCLEOTIDE SEQUENCE [LARGE SCALE GENOMIC DNA]</scope>
    <source>
        <strain evidence="1">27</strain>
        <tissue evidence="1">Leaf</tissue>
    </source>
</reference>
<accession>A0A7J8S4L5</accession>
<feature type="non-terminal residue" evidence="1">
    <location>
        <position position="118"/>
    </location>
</feature>
<dbReference type="Proteomes" id="UP000593561">
    <property type="component" value="Unassembled WGS sequence"/>
</dbReference>
<name>A0A7J8S4L5_GOSDV</name>
<evidence type="ECO:0000313" key="1">
    <source>
        <dbReference type="EMBL" id="MBA0621031.1"/>
    </source>
</evidence>